<sequence>MWTHPETFSGTCWCFISFTWRLTLAADTDLLDLNHQSYNNQTPPSASR</sequence>
<feature type="chain" id="PRO_5043719959" evidence="1">
    <location>
        <begin position="26"/>
        <end position="48"/>
    </location>
</feature>
<keyword evidence="1" id="KW-0732">Signal</keyword>
<evidence type="ECO:0000256" key="1">
    <source>
        <dbReference type="SAM" id="SignalP"/>
    </source>
</evidence>
<gene>
    <name evidence="2" type="ORF">JOB18_039009</name>
</gene>
<dbReference type="Proteomes" id="UP000693946">
    <property type="component" value="Linkage Group LG21"/>
</dbReference>
<evidence type="ECO:0000313" key="2">
    <source>
        <dbReference type="EMBL" id="KAG7499452.1"/>
    </source>
</evidence>
<dbReference type="EMBL" id="JAGKHQ010000014">
    <property type="protein sequence ID" value="KAG7499452.1"/>
    <property type="molecule type" value="Genomic_DNA"/>
</dbReference>
<feature type="signal peptide" evidence="1">
    <location>
        <begin position="1"/>
        <end position="25"/>
    </location>
</feature>
<evidence type="ECO:0000313" key="3">
    <source>
        <dbReference type="Proteomes" id="UP000693946"/>
    </source>
</evidence>
<protein>
    <submittedName>
        <fullName evidence="2">Uncharacterized protein</fullName>
    </submittedName>
</protein>
<comment type="caution">
    <text evidence="2">The sequence shown here is derived from an EMBL/GenBank/DDBJ whole genome shotgun (WGS) entry which is preliminary data.</text>
</comment>
<proteinExistence type="predicted"/>
<name>A0AAV6R4U3_SOLSE</name>
<accession>A0AAV6R4U3</accession>
<dbReference type="AlphaFoldDB" id="A0AAV6R4U3"/>
<keyword evidence="3" id="KW-1185">Reference proteome</keyword>
<organism evidence="2 3">
    <name type="scientific">Solea senegalensis</name>
    <name type="common">Senegalese sole</name>
    <dbReference type="NCBI Taxonomy" id="28829"/>
    <lineage>
        <taxon>Eukaryota</taxon>
        <taxon>Metazoa</taxon>
        <taxon>Chordata</taxon>
        <taxon>Craniata</taxon>
        <taxon>Vertebrata</taxon>
        <taxon>Euteleostomi</taxon>
        <taxon>Actinopterygii</taxon>
        <taxon>Neopterygii</taxon>
        <taxon>Teleostei</taxon>
        <taxon>Neoteleostei</taxon>
        <taxon>Acanthomorphata</taxon>
        <taxon>Carangaria</taxon>
        <taxon>Pleuronectiformes</taxon>
        <taxon>Pleuronectoidei</taxon>
        <taxon>Soleidae</taxon>
        <taxon>Solea</taxon>
    </lineage>
</organism>
<reference evidence="2 3" key="1">
    <citation type="journal article" date="2021" name="Sci. Rep.">
        <title>Chromosome anchoring in Senegalese sole (Solea senegalensis) reveals sex-associated markers and genome rearrangements in flatfish.</title>
        <authorList>
            <person name="Guerrero-Cozar I."/>
            <person name="Gomez-Garrido J."/>
            <person name="Berbel C."/>
            <person name="Martinez-Blanch J.F."/>
            <person name="Alioto T."/>
            <person name="Claros M.G."/>
            <person name="Gagnaire P.A."/>
            <person name="Manchado M."/>
        </authorList>
    </citation>
    <scope>NUCLEOTIDE SEQUENCE [LARGE SCALE GENOMIC DNA]</scope>
    <source>
        <strain evidence="2">Sse05_10M</strain>
    </source>
</reference>